<name>A0A814NF31_9BILA</name>
<feature type="region of interest" description="Disordered" evidence="1">
    <location>
        <begin position="1"/>
        <end position="46"/>
    </location>
</feature>
<feature type="region of interest" description="Disordered" evidence="1">
    <location>
        <begin position="339"/>
        <end position="375"/>
    </location>
</feature>
<dbReference type="InterPro" id="IPR000477">
    <property type="entry name" value="RT_dom"/>
</dbReference>
<gene>
    <name evidence="3" type="ORF">OXX778_LOCUS20682</name>
</gene>
<evidence type="ECO:0000256" key="1">
    <source>
        <dbReference type="SAM" id="MobiDB-lite"/>
    </source>
</evidence>
<dbReference type="SUPFAM" id="SSF56219">
    <property type="entry name" value="DNase I-like"/>
    <property type="match status" value="1"/>
</dbReference>
<evidence type="ECO:0000313" key="4">
    <source>
        <dbReference type="Proteomes" id="UP000663879"/>
    </source>
</evidence>
<dbReference type="InterPro" id="IPR005135">
    <property type="entry name" value="Endo/exonuclease/phosphatase"/>
</dbReference>
<dbReference type="InterPro" id="IPR036691">
    <property type="entry name" value="Endo/exonu/phosph_ase_sf"/>
</dbReference>
<dbReference type="PROSITE" id="PS50878">
    <property type="entry name" value="RT_POL"/>
    <property type="match status" value="1"/>
</dbReference>
<sequence>MSKTNKNKNKNSKRLPQDTQQSINNYVDEKIDRYTQSDNKPTKNPTTAKIKQKFANEVATYQEKRKLEIIQEKRNIPNSSELDISDCSIMDESNSIQDFEIVEEKVFRYVGKSLQQFLNPIRLKDEIDTYISSKNHVIKKAFINNKNKQLYIITDDLPTINHLNKHNWPEYSFNDGITKIDSKPKVTFIAIRGVHQSINIDNDDFRNYLNYNYEITDVKRITKKSENSKPLPILKAKITNQQKLNAILRDGIKIGYTNHRIEIWKFQPRPLQCKRCNKYGHAICNEEIVCPLCSEGHSLQDCQNKRDQTKLRCSNCQEAHPAFSKKCKLMIDATNEIAKKKNSNQTSNQNSKKPTQPLKSTPVANANSENQTKSNDAKNEFKEIIAKIITNLSIITSMQILDTSSLKKKGIDVLSLNETFFNSKNNHHSILNGFEIIYCNRKAKTGGGVAIIIRKNLIFKTIISESNEQYELIAIEIQSLKEKTLIISAYTPPSSKTNFDFLEKLSKDYINVIILADFNATHPSWGCNYPNTKGRKLREKLDENNFIILNDNHPTFIKSKNVLDLAIVSPSLFSQTKNFEVLTDFKISDHWPICFELNNCVTQKEFLKLDINKLIENLETLSFSEPTELADSHAIEKRLMEFNTKINNALKVSTAISKSKGKKLRIPKFILNDIKLKKKLSRIYTKTHDPFLKNQLNNLNNSIRAKIKKINTERWNMVYENLVETKPSEKAFWKSLNIDKNQKPLMEGVNLNDEEKLEFLATHFESAFSNKENPKHTNFFKYYRTQKFNRQITLNELEINLNKLKPKDSSGFDLISNKIIKLFPLKIKKELLNIFNASFKIGYVPNIWKNAKIILILKKNSDPKFPSSYRPISLLSCVGKLLERIINTRLTEWAESKKILVDEQNGFRKGRSTQNAIFKLIENISRKFKKRQKTGLVLYDFAKAFDTVSHSGILRVLNKLRCPVTIGNWIKSYLENRKFQITNESKKNSSIKDIKSGVPQGGCLSALLFALFINDLGKKLRKLSPKLNFELFADDVSVWCSHSRINSINKILQKATTIINNFAKSRGLSLNVDK</sequence>
<comment type="caution">
    <text evidence="3">The sequence shown here is derived from an EMBL/GenBank/DDBJ whole genome shotgun (WGS) entry which is preliminary data.</text>
</comment>
<keyword evidence="4" id="KW-1185">Reference proteome</keyword>
<feature type="compositionally biased region" description="Polar residues" evidence="1">
    <location>
        <begin position="36"/>
        <end position="46"/>
    </location>
</feature>
<dbReference type="OrthoDB" id="2194416at2759"/>
<dbReference type="CDD" id="cd01650">
    <property type="entry name" value="RT_nLTR_like"/>
    <property type="match status" value="1"/>
</dbReference>
<reference evidence="3" key="1">
    <citation type="submission" date="2021-02" db="EMBL/GenBank/DDBJ databases">
        <authorList>
            <person name="Nowell W R."/>
        </authorList>
    </citation>
    <scope>NUCLEOTIDE SEQUENCE</scope>
    <source>
        <strain evidence="3">Ploen Becks lab</strain>
    </source>
</reference>
<feature type="compositionally biased region" description="Low complexity" evidence="1">
    <location>
        <begin position="343"/>
        <end position="353"/>
    </location>
</feature>
<protein>
    <recommendedName>
        <fullName evidence="2">Reverse transcriptase domain-containing protein</fullName>
    </recommendedName>
</protein>
<dbReference type="SUPFAM" id="SSF56672">
    <property type="entry name" value="DNA/RNA polymerases"/>
    <property type="match status" value="1"/>
</dbReference>
<dbReference type="Proteomes" id="UP000663879">
    <property type="component" value="Unassembled WGS sequence"/>
</dbReference>
<organism evidence="3 4">
    <name type="scientific">Brachionus calyciflorus</name>
    <dbReference type="NCBI Taxonomy" id="104777"/>
    <lineage>
        <taxon>Eukaryota</taxon>
        <taxon>Metazoa</taxon>
        <taxon>Spiralia</taxon>
        <taxon>Gnathifera</taxon>
        <taxon>Rotifera</taxon>
        <taxon>Eurotatoria</taxon>
        <taxon>Monogononta</taxon>
        <taxon>Pseudotrocha</taxon>
        <taxon>Ploima</taxon>
        <taxon>Brachionidae</taxon>
        <taxon>Brachionus</taxon>
    </lineage>
</organism>
<dbReference type="EMBL" id="CAJNOC010007063">
    <property type="protein sequence ID" value="CAF1091286.1"/>
    <property type="molecule type" value="Genomic_DNA"/>
</dbReference>
<feature type="compositionally biased region" description="Basic residues" evidence="1">
    <location>
        <begin position="1"/>
        <end position="13"/>
    </location>
</feature>
<dbReference type="Gene3D" id="3.60.10.10">
    <property type="entry name" value="Endonuclease/exonuclease/phosphatase"/>
    <property type="match status" value="1"/>
</dbReference>
<dbReference type="PANTHER" id="PTHR36688:SF2">
    <property type="entry name" value="ENDONUCLEASE_EXONUCLEASE_PHOSPHATASE DOMAIN-CONTAINING PROTEIN"/>
    <property type="match status" value="1"/>
</dbReference>
<accession>A0A814NF31</accession>
<evidence type="ECO:0000313" key="3">
    <source>
        <dbReference type="EMBL" id="CAF1091286.1"/>
    </source>
</evidence>
<dbReference type="InterPro" id="IPR043502">
    <property type="entry name" value="DNA/RNA_pol_sf"/>
</dbReference>
<dbReference type="AlphaFoldDB" id="A0A814NF31"/>
<feature type="domain" description="Reverse transcriptase" evidence="2">
    <location>
        <begin position="837"/>
        <end position="1074"/>
    </location>
</feature>
<dbReference type="PANTHER" id="PTHR36688">
    <property type="entry name" value="ENDO/EXONUCLEASE/PHOSPHATASE DOMAIN-CONTAINING PROTEIN"/>
    <property type="match status" value="1"/>
</dbReference>
<proteinExistence type="predicted"/>
<dbReference type="Pfam" id="PF14529">
    <property type="entry name" value="Exo_endo_phos_2"/>
    <property type="match status" value="1"/>
</dbReference>
<dbReference type="Pfam" id="PF00078">
    <property type="entry name" value="RVT_1"/>
    <property type="match status" value="1"/>
</dbReference>
<evidence type="ECO:0000259" key="2">
    <source>
        <dbReference type="PROSITE" id="PS50878"/>
    </source>
</evidence>
<dbReference type="GO" id="GO:0003824">
    <property type="term" value="F:catalytic activity"/>
    <property type="evidence" value="ECO:0007669"/>
    <property type="project" value="InterPro"/>
</dbReference>
<dbReference type="InterPro" id="IPR052560">
    <property type="entry name" value="RdDP_mobile_element"/>
</dbReference>
<feature type="non-terminal residue" evidence="3">
    <location>
        <position position="1"/>
    </location>
</feature>
<feature type="compositionally biased region" description="Polar residues" evidence="1">
    <location>
        <begin position="357"/>
        <end position="374"/>
    </location>
</feature>